<evidence type="ECO:0000313" key="1">
    <source>
        <dbReference type="EMBL" id="KAL0956720.1"/>
    </source>
</evidence>
<reference evidence="2" key="1">
    <citation type="submission" date="2024-06" db="EMBL/GenBank/DDBJ databases">
        <title>Multi-omics analyses provide insights into the biosynthesis of the anticancer antibiotic pleurotin in Hohenbuehelia grisea.</title>
        <authorList>
            <person name="Weaver J.A."/>
            <person name="Alberti F."/>
        </authorList>
    </citation>
    <scope>NUCLEOTIDE SEQUENCE [LARGE SCALE GENOMIC DNA]</scope>
    <source>
        <strain evidence="2">T-177</strain>
    </source>
</reference>
<proteinExistence type="predicted"/>
<dbReference type="Proteomes" id="UP001556367">
    <property type="component" value="Unassembled WGS sequence"/>
</dbReference>
<name>A0ABR3JLN3_9AGAR</name>
<organism evidence="1 2">
    <name type="scientific">Hohenbuehelia grisea</name>
    <dbReference type="NCBI Taxonomy" id="104357"/>
    <lineage>
        <taxon>Eukaryota</taxon>
        <taxon>Fungi</taxon>
        <taxon>Dikarya</taxon>
        <taxon>Basidiomycota</taxon>
        <taxon>Agaricomycotina</taxon>
        <taxon>Agaricomycetes</taxon>
        <taxon>Agaricomycetidae</taxon>
        <taxon>Agaricales</taxon>
        <taxon>Pleurotineae</taxon>
        <taxon>Pleurotaceae</taxon>
        <taxon>Hohenbuehelia</taxon>
    </lineage>
</organism>
<dbReference type="EMBL" id="JASNQZ010000006">
    <property type="protein sequence ID" value="KAL0956720.1"/>
    <property type="molecule type" value="Genomic_DNA"/>
</dbReference>
<sequence length="151" mass="16353">MGVWSSTHTQPTKNPYPRHGYGLQVYPAHPVYPYAQQYQYAPAVPLAPYPVPPPPAPQAYAPPAQQYAPPRVPNNYLQSQAVPPGAPLTGSNAIMGRQRGPCNFCSGIGHLIGTCPIKEQYFRDGKIQIDPMGCATLPGSGWIHNSYPGNN</sequence>
<comment type="caution">
    <text evidence="1">The sequence shown here is derived from an EMBL/GenBank/DDBJ whole genome shotgun (WGS) entry which is preliminary data.</text>
</comment>
<accession>A0ABR3JLN3</accession>
<gene>
    <name evidence="1" type="ORF">HGRIS_002842</name>
</gene>
<keyword evidence="2" id="KW-1185">Reference proteome</keyword>
<evidence type="ECO:0000313" key="2">
    <source>
        <dbReference type="Proteomes" id="UP001556367"/>
    </source>
</evidence>
<protein>
    <submittedName>
        <fullName evidence="1">Uncharacterized protein</fullName>
    </submittedName>
</protein>